<feature type="region of interest" description="Disordered" evidence="1">
    <location>
        <begin position="1"/>
        <end position="29"/>
    </location>
</feature>
<sequence>MRPRPTPRSEGSPGQGQEARSSLSPSPRRVADPCLFSVLENPSEFNEARIPFNLADLPDGESLALHDVEGFIPYLTQKWPPNGRPHHVELFEPSGRKPPAGTDGWVVFRLAAPEQEHDPDAGPAIDWDAALKERLEDRPPADGE</sequence>
<organism evidence="2 3">
    <name type="scientific">Mycolicibacterium fortuitum subsp. acetamidolyticum</name>
    <dbReference type="NCBI Taxonomy" id="144550"/>
    <lineage>
        <taxon>Bacteria</taxon>
        <taxon>Bacillati</taxon>
        <taxon>Actinomycetota</taxon>
        <taxon>Actinomycetes</taxon>
        <taxon>Mycobacteriales</taxon>
        <taxon>Mycobacteriaceae</taxon>
        <taxon>Mycolicibacterium</taxon>
    </lineage>
</organism>
<keyword evidence="2" id="KW-0378">Hydrolase</keyword>
<dbReference type="Proteomes" id="UP000069705">
    <property type="component" value="Unassembled WGS sequence"/>
</dbReference>
<dbReference type="GO" id="GO:0016787">
    <property type="term" value="F:hydrolase activity"/>
    <property type="evidence" value="ECO:0007669"/>
    <property type="project" value="UniProtKB-KW"/>
</dbReference>
<gene>
    <name evidence="2" type="ORF">RMCFA_3795</name>
</gene>
<dbReference type="AlphaFoldDB" id="A0A117IF57"/>
<evidence type="ECO:0000313" key="2">
    <source>
        <dbReference type="EMBL" id="GAT03683.1"/>
    </source>
</evidence>
<evidence type="ECO:0000256" key="1">
    <source>
        <dbReference type="SAM" id="MobiDB-lite"/>
    </source>
</evidence>
<proteinExistence type="predicted"/>
<accession>A0A117IF57</accession>
<dbReference type="EMBL" id="BCSZ01000035">
    <property type="protein sequence ID" value="GAT03683.1"/>
    <property type="molecule type" value="Genomic_DNA"/>
</dbReference>
<evidence type="ECO:0000313" key="3">
    <source>
        <dbReference type="Proteomes" id="UP000069705"/>
    </source>
</evidence>
<protein>
    <submittedName>
        <fullName evidence="2">Deoxyguanosinetriphosphate triphosphohydrolase</fullName>
    </submittedName>
</protein>
<reference evidence="2 3" key="1">
    <citation type="journal article" date="2016" name="Genome Announc.">
        <title>Draft Genome Sequences of Five Rapidly Growing Mycobacterium Species, M. thermoresistibile, M. fortuitum subsp. acetamidolyticum, M. canariasense, M. brisbanense, and M. novocastrense.</title>
        <authorList>
            <person name="Katahira K."/>
            <person name="Ogura Y."/>
            <person name="Gotoh Y."/>
            <person name="Hayashi T."/>
        </authorList>
    </citation>
    <scope>NUCLEOTIDE SEQUENCE [LARGE SCALE GENOMIC DNA]</scope>
    <source>
        <strain evidence="2 3">JCM6368</strain>
    </source>
</reference>
<dbReference type="RefSeq" id="WP_061264275.1">
    <property type="nucleotide sequence ID" value="NZ_BCSZ01000035.1"/>
</dbReference>
<name>A0A117IF57_MYCFO</name>
<comment type="caution">
    <text evidence="2">The sequence shown here is derived from an EMBL/GenBank/DDBJ whole genome shotgun (WGS) entry which is preliminary data.</text>
</comment>
<reference evidence="3" key="2">
    <citation type="submission" date="2016-02" db="EMBL/GenBank/DDBJ databases">
        <title>Draft genome sequence of five rapidly growing Mycobacterium species.</title>
        <authorList>
            <person name="Katahira K."/>
            <person name="Gotou Y."/>
            <person name="Iida K."/>
            <person name="Ogura Y."/>
            <person name="Hayashi T."/>
        </authorList>
    </citation>
    <scope>NUCLEOTIDE SEQUENCE [LARGE SCALE GENOMIC DNA]</scope>
    <source>
        <strain evidence="3">JCM6368</strain>
    </source>
</reference>